<gene>
    <name evidence="2" type="ORF">PPRIM_AZ9-3.1.T1230080</name>
</gene>
<dbReference type="Proteomes" id="UP000688137">
    <property type="component" value="Unassembled WGS sequence"/>
</dbReference>
<dbReference type="GO" id="GO:0006729">
    <property type="term" value="P:tetrahydrobiopterin biosynthetic process"/>
    <property type="evidence" value="ECO:0007669"/>
    <property type="project" value="InterPro"/>
</dbReference>
<dbReference type="EMBL" id="CAJJDM010000126">
    <property type="protein sequence ID" value="CAD8104233.1"/>
    <property type="molecule type" value="Genomic_DNA"/>
</dbReference>
<evidence type="ECO:0000313" key="2">
    <source>
        <dbReference type="EMBL" id="CAD8104233.1"/>
    </source>
</evidence>
<organism evidence="2 3">
    <name type="scientific">Paramecium primaurelia</name>
    <dbReference type="NCBI Taxonomy" id="5886"/>
    <lineage>
        <taxon>Eukaryota</taxon>
        <taxon>Sar</taxon>
        <taxon>Alveolata</taxon>
        <taxon>Ciliophora</taxon>
        <taxon>Intramacronucleata</taxon>
        <taxon>Oligohymenophorea</taxon>
        <taxon>Peniculida</taxon>
        <taxon>Parameciidae</taxon>
        <taxon>Paramecium</taxon>
    </lineage>
</organism>
<accession>A0A8S1PNH7</accession>
<protein>
    <recommendedName>
        <fullName evidence="1">4-alpha-hydroxy-tetrahydropterin dehydratase</fullName>
    </recommendedName>
</protein>
<sequence length="174" mass="20134">MFHHLSKQRFTLNKAANLDSIKIFIKDLKDVASIVPSKLDDTDIHLSLQIHALDKSWKISSKSLSKEYKFDSFKQAFVFMNTISNMADEMNHYPKWINVYNKLNVEITTQDLSGISIKDVLLAHLMESVAKDVKEQNFESIGEICKVSPIQLVQNWNANYSQYQEIMKKNVHNI</sequence>
<dbReference type="AlphaFoldDB" id="A0A8S1PNH7"/>
<dbReference type="PANTHER" id="PTHR12599">
    <property type="entry name" value="PTERIN-4-ALPHA-CARBINOLAMINE DEHYDRATASE"/>
    <property type="match status" value="1"/>
</dbReference>
<evidence type="ECO:0000313" key="3">
    <source>
        <dbReference type="Proteomes" id="UP000688137"/>
    </source>
</evidence>
<keyword evidence="3" id="KW-1185">Reference proteome</keyword>
<dbReference type="PANTHER" id="PTHR12599:SF0">
    <property type="entry name" value="PTERIN-4-ALPHA-CARBINOLAMINE DEHYDRATASE"/>
    <property type="match status" value="1"/>
</dbReference>
<reference evidence="2" key="1">
    <citation type="submission" date="2021-01" db="EMBL/GenBank/DDBJ databases">
        <authorList>
            <consortium name="Genoscope - CEA"/>
            <person name="William W."/>
        </authorList>
    </citation>
    <scope>NUCLEOTIDE SEQUENCE</scope>
</reference>
<comment type="caution">
    <text evidence="2">The sequence shown here is derived from an EMBL/GenBank/DDBJ whole genome shotgun (WGS) entry which is preliminary data.</text>
</comment>
<dbReference type="GO" id="GO:0008124">
    <property type="term" value="F:4-alpha-hydroxytetrahydrobiopterin dehydratase activity"/>
    <property type="evidence" value="ECO:0007669"/>
    <property type="project" value="InterPro"/>
</dbReference>
<proteinExistence type="predicted"/>
<name>A0A8S1PNH7_PARPR</name>
<evidence type="ECO:0000256" key="1">
    <source>
        <dbReference type="ARBA" id="ARBA00030497"/>
    </source>
</evidence>
<dbReference type="Pfam" id="PF01329">
    <property type="entry name" value="Pterin_4a"/>
    <property type="match status" value="1"/>
</dbReference>
<dbReference type="InterPro" id="IPR001533">
    <property type="entry name" value="Pterin_deHydtase"/>
</dbReference>
<dbReference type="OMA" id="DQMSHYP"/>